<keyword evidence="1" id="KW-1133">Transmembrane helix</keyword>
<dbReference type="EMBL" id="SLZV01000006">
    <property type="protein sequence ID" value="TCS68878.1"/>
    <property type="molecule type" value="Genomic_DNA"/>
</dbReference>
<dbReference type="AlphaFoldDB" id="A0A4R3JQ28"/>
<feature type="transmembrane region" description="Helical" evidence="1">
    <location>
        <begin position="7"/>
        <end position="29"/>
    </location>
</feature>
<proteinExistence type="predicted"/>
<sequence length="62" mass="7073">MDNARKKIWICLLCAVAVAIVVGLCYYVTDVRETELSGEGTLVRMERSEMGSTWQQQTENYI</sequence>
<evidence type="ECO:0000313" key="4">
    <source>
        <dbReference type="Proteomes" id="UP000294613"/>
    </source>
</evidence>
<evidence type="ECO:0000313" key="3">
    <source>
        <dbReference type="EMBL" id="TCS68878.1"/>
    </source>
</evidence>
<dbReference type="RefSeq" id="WP_016440914.1">
    <property type="nucleotide sequence ID" value="NZ_BHEO01000002.1"/>
</dbReference>
<evidence type="ECO:0000313" key="5">
    <source>
        <dbReference type="Proteomes" id="UP000702954"/>
    </source>
</evidence>
<reference evidence="2 5" key="1">
    <citation type="journal article" date="2018" name="Int. J. Syst. Evol. Microbiol.">
        <title>Draft Genome Sequence of Faecalimonas umbilicata JCM 30896T, an Acetate-Producing Bacterium Isolated from Human Feces.</title>
        <authorList>
            <person name="Sakamoto M."/>
            <person name="Ikeyama N."/>
            <person name="Yuki M."/>
            <person name="Ohkuma M."/>
        </authorList>
    </citation>
    <scope>NUCLEOTIDE SEQUENCE [LARGE SCALE GENOMIC DNA]</scope>
    <source>
        <strain evidence="2 5">EGH7</strain>
    </source>
</reference>
<keyword evidence="1" id="KW-0472">Membrane</keyword>
<evidence type="ECO:0000313" key="2">
    <source>
        <dbReference type="EMBL" id="GBU04294.1"/>
    </source>
</evidence>
<accession>A0A4R3JQ28</accession>
<organism evidence="3 4">
    <name type="scientific">Faecalimonas umbilicata</name>
    <dbReference type="NCBI Taxonomy" id="1912855"/>
    <lineage>
        <taxon>Bacteria</taxon>
        <taxon>Bacillati</taxon>
        <taxon>Bacillota</taxon>
        <taxon>Clostridia</taxon>
        <taxon>Lachnospirales</taxon>
        <taxon>Lachnospiraceae</taxon>
        <taxon>Faecalimonas</taxon>
    </lineage>
</organism>
<gene>
    <name evidence="3" type="ORF">EDD74_10682</name>
    <name evidence="2" type="ORF">FAEUMB_08350</name>
</gene>
<dbReference type="Proteomes" id="UP000702954">
    <property type="component" value="Unassembled WGS sequence"/>
</dbReference>
<comment type="caution">
    <text evidence="3">The sequence shown here is derived from an EMBL/GenBank/DDBJ whole genome shotgun (WGS) entry which is preliminary data.</text>
</comment>
<reference evidence="3 4" key="2">
    <citation type="submission" date="2019-03" db="EMBL/GenBank/DDBJ databases">
        <title>Genomic Encyclopedia of Type Strains, Phase IV (KMG-IV): sequencing the most valuable type-strain genomes for metagenomic binning, comparative biology and taxonomic classification.</title>
        <authorList>
            <person name="Goeker M."/>
        </authorList>
    </citation>
    <scope>NUCLEOTIDE SEQUENCE [LARGE SCALE GENOMIC DNA]</scope>
    <source>
        <strain evidence="3 4">DSM 103426</strain>
    </source>
</reference>
<protein>
    <submittedName>
        <fullName evidence="3">Uncharacterized protein</fullName>
    </submittedName>
</protein>
<dbReference type="EMBL" id="BHEO01000002">
    <property type="protein sequence ID" value="GBU04294.1"/>
    <property type="molecule type" value="Genomic_DNA"/>
</dbReference>
<dbReference type="Proteomes" id="UP000294613">
    <property type="component" value="Unassembled WGS sequence"/>
</dbReference>
<keyword evidence="1" id="KW-0812">Transmembrane</keyword>
<evidence type="ECO:0000256" key="1">
    <source>
        <dbReference type="SAM" id="Phobius"/>
    </source>
</evidence>
<keyword evidence="5" id="KW-1185">Reference proteome</keyword>
<name>A0A4R3JQ28_9FIRM</name>